<reference evidence="7 8" key="1">
    <citation type="submission" date="2020-01" db="EMBL/GenBank/DDBJ databases">
        <authorList>
            <consortium name="DOE Joint Genome Institute"/>
            <person name="Haridas S."/>
            <person name="Albert R."/>
            <person name="Binder M."/>
            <person name="Bloem J."/>
            <person name="Labutti K."/>
            <person name="Salamov A."/>
            <person name="Andreopoulos B."/>
            <person name="Baker S.E."/>
            <person name="Barry K."/>
            <person name="Bills G."/>
            <person name="Bluhm B.H."/>
            <person name="Cannon C."/>
            <person name="Castanera R."/>
            <person name="Culley D.E."/>
            <person name="Daum C."/>
            <person name="Ezra D."/>
            <person name="Gonzalez J.B."/>
            <person name="Henrissat B."/>
            <person name="Kuo A."/>
            <person name="Liang C."/>
            <person name="Lipzen A."/>
            <person name="Lutzoni F."/>
            <person name="Magnuson J."/>
            <person name="Mondo S."/>
            <person name="Nolan M."/>
            <person name="Ohm R."/>
            <person name="Pangilinan J."/>
            <person name="Park H.-J.H."/>
            <person name="Ramirez L."/>
            <person name="Alfaro M."/>
            <person name="Sun H."/>
            <person name="Tritt A."/>
            <person name="Yoshinaga Y."/>
            <person name="Zwiers L.-H.L."/>
            <person name="Turgeon B.G."/>
            <person name="Goodwin S.B."/>
            <person name="Spatafora J.W."/>
            <person name="Crous P.W."/>
            <person name="Grigoriev I.V."/>
        </authorList>
    </citation>
    <scope>NUCLEOTIDE SEQUENCE [LARGE SCALE GENOMIC DNA]</scope>
    <source>
        <strain evidence="7 8">CBS 611.86</strain>
    </source>
</reference>
<keyword evidence="3 5" id="KW-1133">Transmembrane helix</keyword>
<evidence type="ECO:0000259" key="6">
    <source>
        <dbReference type="PROSITE" id="PS50850"/>
    </source>
</evidence>
<evidence type="ECO:0000256" key="4">
    <source>
        <dbReference type="ARBA" id="ARBA00023136"/>
    </source>
</evidence>
<dbReference type="InterPro" id="IPR011701">
    <property type="entry name" value="MFS"/>
</dbReference>
<feature type="transmembrane region" description="Helical" evidence="5">
    <location>
        <begin position="80"/>
        <end position="100"/>
    </location>
</feature>
<evidence type="ECO:0000256" key="5">
    <source>
        <dbReference type="SAM" id="Phobius"/>
    </source>
</evidence>
<evidence type="ECO:0000256" key="2">
    <source>
        <dbReference type="ARBA" id="ARBA00022692"/>
    </source>
</evidence>
<dbReference type="InterPro" id="IPR036259">
    <property type="entry name" value="MFS_trans_sf"/>
</dbReference>
<feature type="transmembrane region" description="Helical" evidence="5">
    <location>
        <begin position="390"/>
        <end position="409"/>
    </location>
</feature>
<feature type="transmembrane region" description="Helical" evidence="5">
    <location>
        <begin position="281"/>
        <end position="304"/>
    </location>
</feature>
<feature type="transmembrane region" description="Helical" evidence="5">
    <location>
        <begin position="107"/>
        <end position="127"/>
    </location>
</feature>
<dbReference type="AlphaFoldDB" id="A0A7C8M814"/>
<dbReference type="EMBL" id="JAADJZ010000012">
    <property type="protein sequence ID" value="KAF2871199.1"/>
    <property type="molecule type" value="Genomic_DNA"/>
</dbReference>
<gene>
    <name evidence="7" type="ORF">BDV95DRAFT_607465</name>
</gene>
<dbReference type="InterPro" id="IPR020846">
    <property type="entry name" value="MFS_dom"/>
</dbReference>
<dbReference type="Proteomes" id="UP000481861">
    <property type="component" value="Unassembled WGS sequence"/>
</dbReference>
<dbReference type="SUPFAM" id="SSF103473">
    <property type="entry name" value="MFS general substrate transporter"/>
    <property type="match status" value="1"/>
</dbReference>
<feature type="transmembrane region" description="Helical" evidence="5">
    <location>
        <begin position="325"/>
        <end position="345"/>
    </location>
</feature>
<sequence length="552" mass="59347">MRPASSEKSLAPVAPDESRTLSLEQESAESEVQYVKGARLHLIVVALAIAVYLTNIEVPIVTTSLVTITNDIGGFERSSWVVSVYLLGYVGFVIIFTKLSDIFGRKLFLLFSLVIFLIFSAACGAAQTMTQLIVFRAFQGIGAGAGFGMSTAIMTEIVPPTQYATLTAIISSVYCLSHVTGPLIGGAINNSTTWRWAFLLNVPGIVPALLLIYFCIPKGFPHQRLGKDEGLAGTAAGVWKKLNRENLKRVDFTGGFLLIAATLSLVAALEEAGGRFAWRSAYVIVLLCVSSVAWAAFVAWERWVTLQGGIKEPVFPWRFFTSRKWMGVLLTATFMGGPFIGAVFQLPQKFQVIYGTSPLGASTRLLPFIGMGAIGAVITSLVAKKGVPPVYLILFSACLQIVGFVLLGTNTDASKIHASQYGFQVMAGFGAGANSALTILMAPLSVEPRDRAVAMGAVSQFRIMGGALGLSIVHTARNSFLRSKLSAFLSGGEVKQLMDSATSLAQLDPRIRTEVTGIMLEGYNIQMKIFAGLAGIQVLGAFLMWQRKQIRA</sequence>
<feature type="transmembrane region" description="Helical" evidence="5">
    <location>
        <begin position="365"/>
        <end position="383"/>
    </location>
</feature>
<evidence type="ECO:0000313" key="8">
    <source>
        <dbReference type="Proteomes" id="UP000481861"/>
    </source>
</evidence>
<proteinExistence type="predicted"/>
<dbReference type="PROSITE" id="PS50850">
    <property type="entry name" value="MFS"/>
    <property type="match status" value="1"/>
</dbReference>
<evidence type="ECO:0000256" key="3">
    <source>
        <dbReference type="ARBA" id="ARBA00022989"/>
    </source>
</evidence>
<comment type="caution">
    <text evidence="7">The sequence shown here is derived from an EMBL/GenBank/DDBJ whole genome shotgun (WGS) entry which is preliminary data.</text>
</comment>
<feature type="transmembrane region" description="Helical" evidence="5">
    <location>
        <begin position="250"/>
        <end position="269"/>
    </location>
</feature>
<feature type="transmembrane region" description="Helical" evidence="5">
    <location>
        <begin position="133"/>
        <end position="154"/>
    </location>
</feature>
<keyword evidence="8" id="KW-1185">Reference proteome</keyword>
<evidence type="ECO:0000313" key="7">
    <source>
        <dbReference type="EMBL" id="KAF2871199.1"/>
    </source>
</evidence>
<comment type="subcellular location">
    <subcellularLocation>
        <location evidence="1">Membrane</location>
        <topology evidence="1">Multi-pass membrane protein</topology>
    </subcellularLocation>
</comment>
<feature type="transmembrane region" description="Helical" evidence="5">
    <location>
        <begin position="194"/>
        <end position="216"/>
    </location>
</feature>
<feature type="transmembrane region" description="Helical" evidence="5">
    <location>
        <begin position="166"/>
        <end position="188"/>
    </location>
</feature>
<dbReference type="Pfam" id="PF07690">
    <property type="entry name" value="MFS_1"/>
    <property type="match status" value="1"/>
</dbReference>
<keyword evidence="4 5" id="KW-0472">Membrane</keyword>
<protein>
    <submittedName>
        <fullName evidence="7">Major facilitator superfamily domain-containing protein</fullName>
    </submittedName>
</protein>
<feature type="transmembrane region" description="Helical" evidence="5">
    <location>
        <begin position="525"/>
        <end position="545"/>
    </location>
</feature>
<accession>A0A7C8M814</accession>
<feature type="transmembrane region" description="Helical" evidence="5">
    <location>
        <begin position="421"/>
        <end position="440"/>
    </location>
</feature>
<organism evidence="7 8">
    <name type="scientific">Massariosphaeria phaeospora</name>
    <dbReference type="NCBI Taxonomy" id="100035"/>
    <lineage>
        <taxon>Eukaryota</taxon>
        <taxon>Fungi</taxon>
        <taxon>Dikarya</taxon>
        <taxon>Ascomycota</taxon>
        <taxon>Pezizomycotina</taxon>
        <taxon>Dothideomycetes</taxon>
        <taxon>Pleosporomycetidae</taxon>
        <taxon>Pleosporales</taxon>
        <taxon>Pleosporales incertae sedis</taxon>
        <taxon>Massariosphaeria</taxon>
    </lineage>
</organism>
<dbReference type="PANTHER" id="PTHR23501:SF43">
    <property type="entry name" value="MULTIDRUG TRANSPORTER, PUTATIVE (AFU_ORTHOLOGUE AFUA_6G03040)-RELATED"/>
    <property type="match status" value="1"/>
</dbReference>
<feature type="domain" description="Major facilitator superfamily (MFS) profile" evidence="6">
    <location>
        <begin position="43"/>
        <end position="549"/>
    </location>
</feature>
<dbReference type="OrthoDB" id="440553at2759"/>
<dbReference type="PANTHER" id="PTHR23501">
    <property type="entry name" value="MAJOR FACILITATOR SUPERFAMILY"/>
    <property type="match status" value="1"/>
</dbReference>
<dbReference type="GO" id="GO:0005886">
    <property type="term" value="C:plasma membrane"/>
    <property type="evidence" value="ECO:0007669"/>
    <property type="project" value="TreeGrafter"/>
</dbReference>
<feature type="transmembrane region" description="Helical" evidence="5">
    <location>
        <begin position="40"/>
        <end position="60"/>
    </location>
</feature>
<dbReference type="GO" id="GO:0022857">
    <property type="term" value="F:transmembrane transporter activity"/>
    <property type="evidence" value="ECO:0007669"/>
    <property type="project" value="InterPro"/>
</dbReference>
<keyword evidence="2 5" id="KW-0812">Transmembrane</keyword>
<dbReference type="Gene3D" id="1.20.1720.10">
    <property type="entry name" value="Multidrug resistance protein D"/>
    <property type="match status" value="1"/>
</dbReference>
<name>A0A7C8M814_9PLEO</name>
<evidence type="ECO:0000256" key="1">
    <source>
        <dbReference type="ARBA" id="ARBA00004141"/>
    </source>
</evidence>